<evidence type="ECO:0000256" key="4">
    <source>
        <dbReference type="ARBA" id="ARBA00022729"/>
    </source>
</evidence>
<evidence type="ECO:0000259" key="8">
    <source>
        <dbReference type="Pfam" id="PF16822"/>
    </source>
</evidence>
<organism evidence="9 10">
    <name type="scientific">Bizionia hallyeonensis</name>
    <dbReference type="NCBI Taxonomy" id="1123757"/>
    <lineage>
        <taxon>Bacteria</taxon>
        <taxon>Pseudomonadati</taxon>
        <taxon>Bacteroidota</taxon>
        <taxon>Flavobacteriia</taxon>
        <taxon>Flavobacteriales</taxon>
        <taxon>Flavobacteriaceae</taxon>
        <taxon>Bizionia</taxon>
    </lineage>
</organism>
<keyword evidence="7" id="KW-0812">Transmembrane</keyword>
<evidence type="ECO:0000313" key="9">
    <source>
        <dbReference type="EMBL" id="MFC5194072.1"/>
    </source>
</evidence>
<comment type="pathway">
    <text evidence="2">Glycan biosynthesis; alginate biosynthesis.</text>
</comment>
<dbReference type="Proteomes" id="UP001596162">
    <property type="component" value="Unassembled WGS sequence"/>
</dbReference>
<evidence type="ECO:0000256" key="5">
    <source>
        <dbReference type="ARBA" id="ARBA00022764"/>
    </source>
</evidence>
<sequence length="354" mass="41726">MKNKQNILHWLFIIIFIMMIVAPNVVMFFKLETTENNENRAFQEVPNFDLNQPIHSLTEFKNYYTENFGLKTTLVNNYIDFKSHTLQETPMPNKVVKGLNGWYFLGNSYNNSLNNAFGNNTFNTEELQEISRRILELKTYLNNHNIAFYIVVPPNKNTVYREQLPYQFKVYESNLSVLKNYLKAQINFEIIDLTRSMIAEKNTNQLYLKTDSHWNEFGAFIGYQETMKTINKDYAIPTVTLEDYNIQVKPVKQGDIIKMINLNIEETAPTLTKKASSINAAKNNHANPKLFMHYDSFSYNWMPYFNESFHAINYVKNYTVNKKQIEEEKPDIVIFEIVERNIDVLFKKKSLLEN</sequence>
<evidence type="ECO:0000256" key="7">
    <source>
        <dbReference type="SAM" id="Phobius"/>
    </source>
</evidence>
<name>A0ABW0C1I2_9FLAO</name>
<keyword evidence="6" id="KW-0016">Alginate biosynthesis</keyword>
<dbReference type="RefSeq" id="WP_376858239.1">
    <property type="nucleotide sequence ID" value="NZ_JBHSLA010000001.1"/>
</dbReference>
<protein>
    <recommendedName>
        <fullName evidence="8">AlgX/AlgJ SGNH hydrolase-like domain-containing protein</fullName>
    </recommendedName>
</protein>
<keyword evidence="3" id="KW-0808">Transferase</keyword>
<evidence type="ECO:0000256" key="1">
    <source>
        <dbReference type="ARBA" id="ARBA00004418"/>
    </source>
</evidence>
<dbReference type="Pfam" id="PF16822">
    <property type="entry name" value="ALGX"/>
    <property type="match status" value="1"/>
</dbReference>
<reference evidence="10" key="1">
    <citation type="journal article" date="2019" name="Int. J. Syst. Evol. Microbiol.">
        <title>The Global Catalogue of Microorganisms (GCM) 10K type strain sequencing project: providing services to taxonomists for standard genome sequencing and annotation.</title>
        <authorList>
            <consortium name="The Broad Institute Genomics Platform"/>
            <consortium name="The Broad Institute Genome Sequencing Center for Infectious Disease"/>
            <person name="Wu L."/>
            <person name="Ma J."/>
        </authorList>
    </citation>
    <scope>NUCLEOTIDE SEQUENCE [LARGE SCALE GENOMIC DNA]</scope>
    <source>
        <strain evidence="10">JCM 17978</strain>
    </source>
</reference>
<evidence type="ECO:0000256" key="2">
    <source>
        <dbReference type="ARBA" id="ARBA00005182"/>
    </source>
</evidence>
<accession>A0ABW0C1I2</accession>
<keyword evidence="4" id="KW-0732">Signal</keyword>
<evidence type="ECO:0000313" key="10">
    <source>
        <dbReference type="Proteomes" id="UP001596162"/>
    </source>
</evidence>
<dbReference type="InterPro" id="IPR031811">
    <property type="entry name" value="ALGX/ALGJ_SGNH-like"/>
</dbReference>
<keyword evidence="7" id="KW-1133">Transmembrane helix</keyword>
<feature type="domain" description="AlgX/AlgJ SGNH hydrolase-like" evidence="8">
    <location>
        <begin position="95"/>
        <end position="269"/>
    </location>
</feature>
<proteinExistence type="predicted"/>
<evidence type="ECO:0000256" key="3">
    <source>
        <dbReference type="ARBA" id="ARBA00022679"/>
    </source>
</evidence>
<keyword evidence="5" id="KW-0574">Periplasm</keyword>
<dbReference type="EMBL" id="JBHSLA010000001">
    <property type="protein sequence ID" value="MFC5194072.1"/>
    <property type="molecule type" value="Genomic_DNA"/>
</dbReference>
<keyword evidence="7" id="KW-0472">Membrane</keyword>
<feature type="transmembrane region" description="Helical" evidence="7">
    <location>
        <begin position="7"/>
        <end position="29"/>
    </location>
</feature>
<evidence type="ECO:0000256" key="6">
    <source>
        <dbReference type="ARBA" id="ARBA00022841"/>
    </source>
</evidence>
<comment type="subcellular location">
    <subcellularLocation>
        <location evidence="1">Periplasm</location>
    </subcellularLocation>
</comment>
<comment type="caution">
    <text evidence="9">The sequence shown here is derived from an EMBL/GenBank/DDBJ whole genome shotgun (WGS) entry which is preliminary data.</text>
</comment>
<gene>
    <name evidence="9" type="ORF">ACFPH8_01900</name>
</gene>
<keyword evidence="10" id="KW-1185">Reference proteome</keyword>